<evidence type="ECO:0000313" key="2">
    <source>
        <dbReference type="EMBL" id="CRL60324.1"/>
    </source>
</evidence>
<reference evidence="3" key="1">
    <citation type="submission" date="2015-06" db="EMBL/GenBank/DDBJ databases">
        <authorList>
            <person name="Urmite Genomes"/>
        </authorList>
    </citation>
    <scope>NUCLEOTIDE SEQUENCE [LARGE SCALE GENOMIC DNA]</scope>
    <source>
        <strain evidence="3">CSUR P1867</strain>
    </source>
</reference>
<dbReference type="EMBL" id="CVRY01000002">
    <property type="protein sequence ID" value="CRL60324.1"/>
    <property type="molecule type" value="Genomic_DNA"/>
</dbReference>
<evidence type="ECO:0000313" key="3">
    <source>
        <dbReference type="Proteomes" id="UP000183920"/>
    </source>
</evidence>
<sequence length="168" mass="19618">MNVLKEILERDLDRINKAEKRDGKPHFNSQFLKNHIWLCISMVLSYVLLAALLIYSPYFGVISLVLFTMMFLAMAGILLFDIKPIYKFEDIGVLDLRVCYNGEWYTFEKLSDEAINEIHQHPAISQQIKEDIREIISKKQEIHFYDVYLMAFDPVQQSISASQLSHQA</sequence>
<keyword evidence="1" id="KW-1133">Transmembrane helix</keyword>
<feature type="transmembrane region" description="Helical" evidence="1">
    <location>
        <begin position="36"/>
        <end position="55"/>
    </location>
</feature>
<dbReference type="RefSeq" id="WP_072063128.1">
    <property type="nucleotide sequence ID" value="NZ_CP059690.1"/>
</dbReference>
<feature type="transmembrane region" description="Helical" evidence="1">
    <location>
        <begin position="61"/>
        <end position="80"/>
    </location>
</feature>
<gene>
    <name evidence="2" type="primary">ylaC</name>
    <name evidence="2" type="ORF">BN1804_00897</name>
</gene>
<protein>
    <submittedName>
        <fullName evidence="2">Inner membrane protein YlaC</fullName>
    </submittedName>
</protein>
<dbReference type="AlphaFoldDB" id="A0A0G4Q3S6"/>
<keyword evidence="1" id="KW-0472">Membrane</keyword>
<proteinExistence type="predicted"/>
<dbReference type="GeneID" id="76523373"/>
<dbReference type="InterPro" id="IPR019713">
    <property type="entry name" value="Memb_YlaC"/>
</dbReference>
<dbReference type="Pfam" id="PF10777">
    <property type="entry name" value="YlaC"/>
    <property type="match status" value="1"/>
</dbReference>
<evidence type="ECO:0000256" key="1">
    <source>
        <dbReference type="SAM" id="Phobius"/>
    </source>
</evidence>
<name>A0A0G4Q3S6_9GAMM</name>
<dbReference type="Proteomes" id="UP000183920">
    <property type="component" value="Unassembled WGS sequence"/>
</dbReference>
<organism evidence="2 3">
    <name type="scientific">Proteus penneri</name>
    <dbReference type="NCBI Taxonomy" id="102862"/>
    <lineage>
        <taxon>Bacteria</taxon>
        <taxon>Pseudomonadati</taxon>
        <taxon>Pseudomonadota</taxon>
        <taxon>Gammaproteobacteria</taxon>
        <taxon>Enterobacterales</taxon>
        <taxon>Morganellaceae</taxon>
        <taxon>Proteus</taxon>
    </lineage>
</organism>
<keyword evidence="1" id="KW-0812">Transmembrane</keyword>
<accession>A0A0G4Q3S6</accession>